<dbReference type="RefSeq" id="WP_105374333.1">
    <property type="nucleotide sequence ID" value="NZ_WPHU01000020.1"/>
</dbReference>
<evidence type="ECO:0000313" key="2">
    <source>
        <dbReference type="EMBL" id="MVA59441.1"/>
    </source>
</evidence>
<comment type="caution">
    <text evidence="2">The sequence shown here is derived from an EMBL/GenBank/DDBJ whole genome shotgun (WGS) entry which is preliminary data.</text>
</comment>
<dbReference type="AlphaFoldDB" id="A0A7K1RN98"/>
<feature type="compositionally biased region" description="Basic and acidic residues" evidence="1">
    <location>
        <begin position="60"/>
        <end position="69"/>
    </location>
</feature>
<dbReference type="InterPro" id="IPR024997">
    <property type="entry name" value="DUF3892"/>
</dbReference>
<gene>
    <name evidence="2" type="ORF">GOZ88_25465</name>
</gene>
<feature type="compositionally biased region" description="Basic residues" evidence="1">
    <location>
        <begin position="48"/>
        <end position="58"/>
    </location>
</feature>
<sequence length="77" mass="8523">MAPRKVVDARADREGDITHVKLDGNKNFTPLKKAMELADRGEISNAHSVRRSNAKPHLRTNPDGKKTNNLDDMAGDD</sequence>
<feature type="region of interest" description="Disordered" evidence="1">
    <location>
        <begin position="39"/>
        <end position="77"/>
    </location>
</feature>
<dbReference type="Pfam" id="PF13031">
    <property type="entry name" value="DUF3892"/>
    <property type="match status" value="1"/>
</dbReference>
<organism evidence="2 3">
    <name type="scientific">Agrobacterium vitis</name>
    <name type="common">Rhizobium vitis</name>
    <dbReference type="NCBI Taxonomy" id="373"/>
    <lineage>
        <taxon>Bacteria</taxon>
        <taxon>Pseudomonadati</taxon>
        <taxon>Pseudomonadota</taxon>
        <taxon>Alphaproteobacteria</taxon>
        <taxon>Hyphomicrobiales</taxon>
        <taxon>Rhizobiaceae</taxon>
        <taxon>Rhizobium/Agrobacterium group</taxon>
        <taxon>Agrobacterium</taxon>
    </lineage>
</organism>
<reference evidence="2 3" key="1">
    <citation type="submission" date="2019-12" db="EMBL/GenBank/DDBJ databases">
        <title>Whole-genome sequencing of Allorhizobium vitis.</title>
        <authorList>
            <person name="Gan H.M."/>
            <person name="Szegedi E."/>
            <person name="Burr T."/>
            <person name="Savka M.A."/>
        </authorList>
    </citation>
    <scope>NUCLEOTIDE SEQUENCE [LARGE SCALE GENOMIC DNA]</scope>
    <source>
        <strain evidence="2 3">CG415</strain>
    </source>
</reference>
<evidence type="ECO:0000313" key="3">
    <source>
        <dbReference type="Proteomes" id="UP000440716"/>
    </source>
</evidence>
<dbReference type="EMBL" id="WPHU01000020">
    <property type="protein sequence ID" value="MVA59441.1"/>
    <property type="molecule type" value="Genomic_DNA"/>
</dbReference>
<proteinExistence type="predicted"/>
<name>A0A7K1RN98_AGRVI</name>
<accession>A0A7K1RN98</accession>
<dbReference type="Proteomes" id="UP000440716">
    <property type="component" value="Unassembled WGS sequence"/>
</dbReference>
<protein>
    <submittedName>
        <fullName evidence="2">DUF3892 domain-containing protein</fullName>
    </submittedName>
</protein>
<evidence type="ECO:0000256" key="1">
    <source>
        <dbReference type="SAM" id="MobiDB-lite"/>
    </source>
</evidence>